<keyword evidence="2" id="KW-1185">Reference proteome</keyword>
<protein>
    <submittedName>
        <fullName evidence="1">Uncharacterized protein</fullName>
    </submittedName>
</protein>
<sequence>MKKIGVFVLMMIGSLSLVGCEADEYVVFKSYEKNDATYYDYLGCVTRSKVDYKIEKNGEGNTIYIHKDEIDHIKEICEK</sequence>
<name>A0A926N7V7_9BACL</name>
<evidence type="ECO:0000313" key="2">
    <source>
        <dbReference type="Proteomes" id="UP000661691"/>
    </source>
</evidence>
<dbReference type="Proteomes" id="UP000661691">
    <property type="component" value="Unassembled WGS sequence"/>
</dbReference>
<accession>A0A926N7V7</accession>
<proteinExistence type="predicted"/>
<dbReference type="PROSITE" id="PS51257">
    <property type="entry name" value="PROKAR_LIPOPROTEIN"/>
    <property type="match status" value="1"/>
</dbReference>
<organism evidence="1 2">
    <name type="scientific">Polycladospora coralii</name>
    <dbReference type="NCBI Taxonomy" id="2771432"/>
    <lineage>
        <taxon>Bacteria</taxon>
        <taxon>Bacillati</taxon>
        <taxon>Bacillota</taxon>
        <taxon>Bacilli</taxon>
        <taxon>Bacillales</taxon>
        <taxon>Thermoactinomycetaceae</taxon>
        <taxon>Polycladospora</taxon>
    </lineage>
</organism>
<evidence type="ECO:0000313" key="1">
    <source>
        <dbReference type="EMBL" id="MBD1373601.1"/>
    </source>
</evidence>
<dbReference type="RefSeq" id="WP_191142621.1">
    <property type="nucleotide sequence ID" value="NZ_JACXAH010000030.1"/>
</dbReference>
<dbReference type="EMBL" id="JACXAH010000030">
    <property type="protein sequence ID" value="MBD1373601.1"/>
    <property type="molecule type" value="Genomic_DNA"/>
</dbReference>
<gene>
    <name evidence="1" type="ORF">IC620_14735</name>
</gene>
<comment type="caution">
    <text evidence="1">The sequence shown here is derived from an EMBL/GenBank/DDBJ whole genome shotgun (WGS) entry which is preliminary data.</text>
</comment>
<reference evidence="1" key="1">
    <citation type="submission" date="2020-09" db="EMBL/GenBank/DDBJ databases">
        <title>A novel bacterium of genus Hazenella, isolated from South China Sea.</title>
        <authorList>
            <person name="Huang H."/>
            <person name="Mo K."/>
            <person name="Hu Y."/>
        </authorList>
    </citation>
    <scope>NUCLEOTIDE SEQUENCE</scope>
    <source>
        <strain evidence="1">IB182357</strain>
    </source>
</reference>
<dbReference type="AlphaFoldDB" id="A0A926N7V7"/>